<keyword evidence="2" id="KW-0378">Hydrolase</keyword>
<dbReference type="PANTHER" id="PTHR43283:SF7">
    <property type="entry name" value="BETA-LACTAMASE-RELATED DOMAIN-CONTAINING PROTEIN"/>
    <property type="match status" value="1"/>
</dbReference>
<dbReference type="EMBL" id="BMXV01000001">
    <property type="protein sequence ID" value="GGY62651.1"/>
    <property type="molecule type" value="Genomic_DNA"/>
</dbReference>
<dbReference type="SUPFAM" id="SSF56601">
    <property type="entry name" value="beta-lactamase/transpeptidase-like"/>
    <property type="match status" value="1"/>
</dbReference>
<sequence>MTPGRRLPIILLLVLAPLLSPLARAVVAPENRLDIEGFAGQARSLDRLHSVLVAVGGEPVLAEVLRGPDLDQPANIKSLSKTIMAALVGVAIERGVFEGTEQSIAEVVSIPPNADDGVREITVGNLLSMQAGLQRTSGEYYGIWVNSNHWVNHALTRPFVAEPGGEMLYSTGNYHILSAALTETTGRSTLALARSWLGEPLNITIPRWPRDPQGIYFGGNDMRLSPLALLAIGELYRNDGRHDGEQVLPQDWVDTSWQPRGVSRYTDDHYGYGWFVTQLNGHDAYYGRGYGGQMLYVVPSLSVTVVMTSDPSPPSSPSFTQRLDDLMERHILPAVERQAAAPDDTRD</sequence>
<dbReference type="RefSeq" id="WP_189572800.1">
    <property type="nucleotide sequence ID" value="NZ_BMXV01000001.1"/>
</dbReference>
<accession>A0ABQ3ASH5</accession>
<dbReference type="InterPro" id="IPR012338">
    <property type="entry name" value="Beta-lactam/transpept-like"/>
</dbReference>
<evidence type="ECO:0000259" key="1">
    <source>
        <dbReference type="Pfam" id="PF00144"/>
    </source>
</evidence>
<organism evidence="2 3">
    <name type="scientific">Marinobacter zhanjiangensis</name>
    <dbReference type="NCBI Taxonomy" id="578215"/>
    <lineage>
        <taxon>Bacteria</taxon>
        <taxon>Pseudomonadati</taxon>
        <taxon>Pseudomonadota</taxon>
        <taxon>Gammaproteobacteria</taxon>
        <taxon>Pseudomonadales</taxon>
        <taxon>Marinobacteraceae</taxon>
        <taxon>Marinobacter</taxon>
    </lineage>
</organism>
<dbReference type="PANTHER" id="PTHR43283">
    <property type="entry name" value="BETA-LACTAMASE-RELATED"/>
    <property type="match status" value="1"/>
</dbReference>
<dbReference type="Gene3D" id="3.40.710.10">
    <property type="entry name" value="DD-peptidase/beta-lactamase superfamily"/>
    <property type="match status" value="1"/>
</dbReference>
<dbReference type="InterPro" id="IPR001466">
    <property type="entry name" value="Beta-lactam-related"/>
</dbReference>
<feature type="domain" description="Beta-lactamase-related" evidence="1">
    <location>
        <begin position="50"/>
        <end position="313"/>
    </location>
</feature>
<evidence type="ECO:0000313" key="3">
    <source>
        <dbReference type="Proteomes" id="UP000601597"/>
    </source>
</evidence>
<proteinExistence type="predicted"/>
<reference evidence="3" key="1">
    <citation type="journal article" date="2019" name="Int. J. Syst. Evol. Microbiol.">
        <title>The Global Catalogue of Microorganisms (GCM) 10K type strain sequencing project: providing services to taxonomists for standard genome sequencing and annotation.</title>
        <authorList>
            <consortium name="The Broad Institute Genomics Platform"/>
            <consortium name="The Broad Institute Genome Sequencing Center for Infectious Disease"/>
            <person name="Wu L."/>
            <person name="Ma J."/>
        </authorList>
    </citation>
    <scope>NUCLEOTIDE SEQUENCE [LARGE SCALE GENOMIC DNA]</scope>
    <source>
        <strain evidence="3">KCTC 22280</strain>
    </source>
</reference>
<evidence type="ECO:0000313" key="2">
    <source>
        <dbReference type="EMBL" id="GGY62651.1"/>
    </source>
</evidence>
<comment type="caution">
    <text evidence="2">The sequence shown here is derived from an EMBL/GenBank/DDBJ whole genome shotgun (WGS) entry which is preliminary data.</text>
</comment>
<dbReference type="GO" id="GO:0016787">
    <property type="term" value="F:hydrolase activity"/>
    <property type="evidence" value="ECO:0007669"/>
    <property type="project" value="UniProtKB-KW"/>
</dbReference>
<keyword evidence="3" id="KW-1185">Reference proteome</keyword>
<protein>
    <submittedName>
        <fullName evidence="2">6-aminohexanoate-dimer hydrolase</fullName>
    </submittedName>
</protein>
<dbReference type="Proteomes" id="UP000601597">
    <property type="component" value="Unassembled WGS sequence"/>
</dbReference>
<gene>
    <name evidence="2" type="ORF">GCM10007071_06970</name>
</gene>
<dbReference type="Pfam" id="PF00144">
    <property type="entry name" value="Beta-lactamase"/>
    <property type="match status" value="1"/>
</dbReference>
<dbReference type="InterPro" id="IPR050789">
    <property type="entry name" value="Diverse_Enzym_Activities"/>
</dbReference>
<name>A0ABQ3ASH5_9GAMM</name>